<name>K1XX33_9BACT</name>
<reference evidence="2" key="1">
    <citation type="journal article" date="2012" name="Science">
        <title>Fermentation, hydrogen, and sulfur metabolism in multiple uncultivated bacterial phyla.</title>
        <authorList>
            <person name="Wrighton K.C."/>
            <person name="Thomas B.C."/>
            <person name="Sharon I."/>
            <person name="Miller C.S."/>
            <person name="Castelle C.J."/>
            <person name="VerBerkmoes N.C."/>
            <person name="Wilkins M.J."/>
            <person name="Hettich R.L."/>
            <person name="Lipton M.S."/>
            <person name="Williams K.H."/>
            <person name="Long P.E."/>
            <person name="Banfield J.F."/>
        </authorList>
    </citation>
    <scope>NUCLEOTIDE SEQUENCE [LARGE SCALE GENOMIC DNA]</scope>
</reference>
<organism evidence="2">
    <name type="scientific">uncultured bacterium</name>
    <name type="common">gcode 4</name>
    <dbReference type="NCBI Taxonomy" id="1234023"/>
    <lineage>
        <taxon>Bacteria</taxon>
        <taxon>environmental samples</taxon>
    </lineage>
</organism>
<dbReference type="AlphaFoldDB" id="K1XX33"/>
<evidence type="ECO:0000313" key="2">
    <source>
        <dbReference type="EMBL" id="EKD29777.1"/>
    </source>
</evidence>
<gene>
    <name evidence="2" type="ORF">ACD_78C00274G0004</name>
</gene>
<feature type="transmembrane region" description="Helical" evidence="1">
    <location>
        <begin position="53"/>
        <end position="72"/>
    </location>
</feature>
<keyword evidence="1" id="KW-1133">Transmembrane helix</keyword>
<proteinExistence type="predicted"/>
<evidence type="ECO:0000256" key="1">
    <source>
        <dbReference type="SAM" id="Phobius"/>
    </source>
</evidence>
<comment type="caution">
    <text evidence="2">The sequence shown here is derived from an EMBL/GenBank/DDBJ whole genome shotgun (WGS) entry which is preliminary data.</text>
</comment>
<sequence>MKNWPTQDEKEFITPIESGMQESVIMQGDENPSILPEDVPKWMKKIEHTRTHYPLFFLYFFIPPLPVLVTIIKRDFDTFLMLLVFWGIAWIFSFVPILWWIVILFMNFMSAWLVARRPKTM</sequence>
<accession>K1XX33</accession>
<keyword evidence="1" id="KW-0472">Membrane</keyword>
<keyword evidence="1" id="KW-0812">Transmembrane</keyword>
<protein>
    <submittedName>
        <fullName evidence="2">Uncharacterized protein</fullName>
    </submittedName>
</protein>
<feature type="transmembrane region" description="Helical" evidence="1">
    <location>
        <begin position="84"/>
        <end position="115"/>
    </location>
</feature>
<dbReference type="EMBL" id="AMFJ01034274">
    <property type="protein sequence ID" value="EKD29777.1"/>
    <property type="molecule type" value="Genomic_DNA"/>
</dbReference>